<dbReference type="Proteomes" id="UP000297839">
    <property type="component" value="Unassembled WGS sequence"/>
</dbReference>
<evidence type="ECO:0000259" key="2">
    <source>
        <dbReference type="Pfam" id="PF00144"/>
    </source>
</evidence>
<keyword evidence="1" id="KW-0812">Transmembrane</keyword>
<keyword evidence="3" id="KW-0378">Hydrolase</keyword>
<dbReference type="Gene3D" id="3.40.710.10">
    <property type="entry name" value="DD-peptidase/beta-lactamase superfamily"/>
    <property type="match status" value="1"/>
</dbReference>
<dbReference type="AlphaFoldDB" id="A0A4Z0BHL1"/>
<dbReference type="InterPro" id="IPR050789">
    <property type="entry name" value="Diverse_Enzym_Activities"/>
</dbReference>
<dbReference type="OrthoDB" id="9814204at2"/>
<dbReference type="GO" id="GO:0016787">
    <property type="term" value="F:hydrolase activity"/>
    <property type="evidence" value="ECO:0007669"/>
    <property type="project" value="UniProtKB-KW"/>
</dbReference>
<feature type="transmembrane region" description="Helical" evidence="1">
    <location>
        <begin position="7"/>
        <end position="26"/>
    </location>
</feature>
<sequence>MKKLGKIALGVVGVLVVAGAAGWFSLDKETRGLLATVPTNRDLLFWNQSQRDAAFRALDRISLLAKWHVIPASTNPMPLPPGPPLKLPVDVDQFMAGQRSAAVLIVQDGKLRLERYGLGFGPDGRWTSFSVAKSFTSTLVGAALKDGYIKSMDDKVSTYIPQMKGSAYDDVSVRQLLTMTSGVRWNENYGDPNSDVAKFNNHKPEAGVPAIVSYLRQLPREVPAGTRWHYSTGETNLVGILVGNAVKKPLADYLAEKVWQPAGMEQQATWILSKTGQEISGCCIQAASRDYARMGVFLLNGARANGQSIVPDGWLAEATTTRVPTGRPNLGYGYQWWTFDDGSYSARGIFGQGIFVDPKRKLVVAVNADWGGGATDKVASEARDAFYRAVQKAVDDEAAGAPQANAAR</sequence>
<organism evidence="3 4">
    <name type="scientific">Ramlibacter humi</name>
    <dbReference type="NCBI Taxonomy" id="2530451"/>
    <lineage>
        <taxon>Bacteria</taxon>
        <taxon>Pseudomonadati</taxon>
        <taxon>Pseudomonadota</taxon>
        <taxon>Betaproteobacteria</taxon>
        <taxon>Burkholderiales</taxon>
        <taxon>Comamonadaceae</taxon>
        <taxon>Ramlibacter</taxon>
    </lineage>
</organism>
<dbReference type="RefSeq" id="WP_135250911.1">
    <property type="nucleotide sequence ID" value="NZ_SMLK01000006.1"/>
</dbReference>
<evidence type="ECO:0000313" key="3">
    <source>
        <dbReference type="EMBL" id="TFY98221.1"/>
    </source>
</evidence>
<dbReference type="InterPro" id="IPR012338">
    <property type="entry name" value="Beta-lactam/transpept-like"/>
</dbReference>
<gene>
    <name evidence="3" type="ORF">EZ216_16630</name>
</gene>
<dbReference type="EMBL" id="SMLK01000006">
    <property type="protein sequence ID" value="TFY98221.1"/>
    <property type="molecule type" value="Genomic_DNA"/>
</dbReference>
<accession>A0A4Z0BHL1</accession>
<dbReference type="PANTHER" id="PTHR43283:SF14">
    <property type="entry name" value="BLL8153 PROTEIN"/>
    <property type="match status" value="1"/>
</dbReference>
<keyword evidence="1" id="KW-1133">Transmembrane helix</keyword>
<evidence type="ECO:0000313" key="4">
    <source>
        <dbReference type="Proteomes" id="UP000297839"/>
    </source>
</evidence>
<dbReference type="Pfam" id="PF00144">
    <property type="entry name" value="Beta-lactamase"/>
    <property type="match status" value="1"/>
</dbReference>
<proteinExistence type="predicted"/>
<feature type="domain" description="Beta-lactamase-related" evidence="2">
    <location>
        <begin position="91"/>
        <end position="377"/>
    </location>
</feature>
<dbReference type="InterPro" id="IPR001466">
    <property type="entry name" value="Beta-lactam-related"/>
</dbReference>
<comment type="caution">
    <text evidence="3">The sequence shown here is derived from an EMBL/GenBank/DDBJ whole genome shotgun (WGS) entry which is preliminary data.</text>
</comment>
<protein>
    <submittedName>
        <fullName evidence="3">Class C beta-lactamase-related serine hydrolase</fullName>
    </submittedName>
</protein>
<name>A0A4Z0BHL1_9BURK</name>
<reference evidence="3 4" key="1">
    <citation type="submission" date="2019-03" db="EMBL/GenBank/DDBJ databases">
        <title>Ramlibacter sp. 18x22-1, whole genome shotgun sequence.</title>
        <authorList>
            <person name="Zhang X."/>
            <person name="Feng G."/>
            <person name="Zhu H."/>
        </authorList>
    </citation>
    <scope>NUCLEOTIDE SEQUENCE [LARGE SCALE GENOMIC DNA]</scope>
    <source>
        <strain evidence="3 4">18x22-1</strain>
    </source>
</reference>
<dbReference type="SUPFAM" id="SSF56601">
    <property type="entry name" value="beta-lactamase/transpeptidase-like"/>
    <property type="match status" value="1"/>
</dbReference>
<keyword evidence="4" id="KW-1185">Reference proteome</keyword>
<dbReference type="PANTHER" id="PTHR43283">
    <property type="entry name" value="BETA-LACTAMASE-RELATED"/>
    <property type="match status" value="1"/>
</dbReference>
<keyword evidence="1" id="KW-0472">Membrane</keyword>
<evidence type="ECO:0000256" key="1">
    <source>
        <dbReference type="SAM" id="Phobius"/>
    </source>
</evidence>